<evidence type="ECO:0000256" key="1">
    <source>
        <dbReference type="ARBA" id="ARBA00000077"/>
    </source>
</evidence>
<evidence type="ECO:0000256" key="14">
    <source>
        <dbReference type="HAMAP-Rule" id="MF_00052"/>
    </source>
</evidence>
<dbReference type="InterPro" id="IPR001352">
    <property type="entry name" value="RNase_HII/HIII"/>
</dbReference>
<gene>
    <name evidence="14" type="primary">rnhB</name>
    <name evidence="18" type="ORF">DPC56_02935</name>
</gene>
<keyword evidence="11 14" id="KW-0255">Endonuclease</keyword>
<dbReference type="SUPFAM" id="SSF53098">
    <property type="entry name" value="Ribonuclease H-like"/>
    <property type="match status" value="1"/>
</dbReference>
<dbReference type="GO" id="GO:0043137">
    <property type="term" value="P:DNA replication, removal of RNA primer"/>
    <property type="evidence" value="ECO:0007669"/>
    <property type="project" value="TreeGrafter"/>
</dbReference>
<evidence type="ECO:0000256" key="3">
    <source>
        <dbReference type="ARBA" id="ARBA00004065"/>
    </source>
</evidence>
<dbReference type="InterPro" id="IPR012337">
    <property type="entry name" value="RNaseH-like_sf"/>
</dbReference>
<dbReference type="NCBIfam" id="TIGR00729">
    <property type="entry name" value="ribonuclease HII"/>
    <property type="match status" value="1"/>
</dbReference>
<evidence type="ECO:0000256" key="11">
    <source>
        <dbReference type="ARBA" id="ARBA00022759"/>
    </source>
</evidence>
<dbReference type="GO" id="GO:0032299">
    <property type="term" value="C:ribonuclease H2 complex"/>
    <property type="evidence" value="ECO:0007669"/>
    <property type="project" value="TreeGrafter"/>
</dbReference>
<dbReference type="EMBL" id="QLOE01000003">
    <property type="protein sequence ID" value="RAO79286.1"/>
    <property type="molecule type" value="Genomic_DNA"/>
</dbReference>
<evidence type="ECO:0000256" key="6">
    <source>
        <dbReference type="ARBA" id="ARBA00012180"/>
    </source>
</evidence>
<evidence type="ECO:0000256" key="5">
    <source>
        <dbReference type="ARBA" id="ARBA00007383"/>
    </source>
</evidence>
<feature type="domain" description="RNase H type-2" evidence="17">
    <location>
        <begin position="1"/>
        <end position="209"/>
    </location>
</feature>
<dbReference type="GO" id="GO:0005737">
    <property type="term" value="C:cytoplasm"/>
    <property type="evidence" value="ECO:0007669"/>
    <property type="project" value="UniProtKB-SubCell"/>
</dbReference>
<evidence type="ECO:0000256" key="8">
    <source>
        <dbReference type="ARBA" id="ARBA00022490"/>
    </source>
</evidence>
<evidence type="ECO:0000256" key="13">
    <source>
        <dbReference type="ARBA" id="ARBA00023211"/>
    </source>
</evidence>
<evidence type="ECO:0000256" key="7">
    <source>
        <dbReference type="ARBA" id="ARBA00019179"/>
    </source>
</evidence>
<dbReference type="PANTHER" id="PTHR10954:SF23">
    <property type="entry name" value="RIBONUCLEASE"/>
    <property type="match status" value="1"/>
</dbReference>
<name>A0A328PI00_9EURY</name>
<evidence type="ECO:0000259" key="17">
    <source>
        <dbReference type="PROSITE" id="PS51975"/>
    </source>
</evidence>
<dbReference type="Gene3D" id="1.10.10.460">
    <property type="entry name" value="Ribonuclease hii. Domain 2"/>
    <property type="match status" value="1"/>
</dbReference>
<dbReference type="PROSITE" id="PS51975">
    <property type="entry name" value="RNASE_H_2"/>
    <property type="match status" value="1"/>
</dbReference>
<evidence type="ECO:0000256" key="12">
    <source>
        <dbReference type="ARBA" id="ARBA00022801"/>
    </source>
</evidence>
<evidence type="ECO:0000256" key="15">
    <source>
        <dbReference type="PROSITE-ProRule" id="PRU01319"/>
    </source>
</evidence>
<keyword evidence="12 14" id="KW-0378">Hydrolase</keyword>
<comment type="subcellular location">
    <subcellularLocation>
        <location evidence="4 14">Cytoplasm</location>
    </subcellularLocation>
</comment>
<reference evidence="18 19" key="1">
    <citation type="submission" date="2018-06" db="EMBL/GenBank/DDBJ databases">
        <title>Draft genome sequence of hyperthermophilic methanogen Methanothermobacter tenebrarum sp. MCM-B 1447.</title>
        <authorList>
            <person name="Pore S.D."/>
            <person name="Dagar S."/>
            <person name="Dhakephalkar P.K."/>
        </authorList>
    </citation>
    <scope>NUCLEOTIDE SEQUENCE [LARGE SCALE GENOMIC DNA]</scope>
    <source>
        <strain evidence="18 19">MCM B 1447</strain>
    </source>
</reference>
<comment type="cofactor">
    <cofactor evidence="14 15">
        <name>Mn(2+)</name>
        <dbReference type="ChEBI" id="CHEBI:29035"/>
    </cofactor>
    <cofactor evidence="14 15">
        <name>Mg(2+)</name>
        <dbReference type="ChEBI" id="CHEBI:18420"/>
    </cofactor>
    <text evidence="14 15">Manganese or magnesium. Binds 1 divalent metal ion per monomer in the absence of substrate. May bind a second metal ion after substrate binding.</text>
</comment>
<accession>A0A328PI00</accession>
<dbReference type="Proteomes" id="UP000249782">
    <property type="component" value="Unassembled WGS sequence"/>
</dbReference>
<dbReference type="Gene3D" id="3.30.420.10">
    <property type="entry name" value="Ribonuclease H-like superfamily/Ribonuclease H"/>
    <property type="match status" value="1"/>
</dbReference>
<dbReference type="GO" id="GO:0030145">
    <property type="term" value="F:manganese ion binding"/>
    <property type="evidence" value="ECO:0007669"/>
    <property type="project" value="UniProtKB-UniRule"/>
</dbReference>
<dbReference type="HAMAP" id="MF_00052_A">
    <property type="entry name" value="RNase_HII_A"/>
    <property type="match status" value="1"/>
</dbReference>
<comment type="caution">
    <text evidence="18">The sequence shown here is derived from an EMBL/GenBank/DDBJ whole genome shotgun (WGS) entry which is preliminary data.</text>
</comment>
<dbReference type="PANTHER" id="PTHR10954">
    <property type="entry name" value="RIBONUCLEASE H2 SUBUNIT A"/>
    <property type="match status" value="1"/>
</dbReference>
<dbReference type="InterPro" id="IPR036397">
    <property type="entry name" value="RNaseH_sf"/>
</dbReference>
<evidence type="ECO:0000313" key="19">
    <source>
        <dbReference type="Proteomes" id="UP000249782"/>
    </source>
</evidence>
<keyword evidence="8 14" id="KW-0963">Cytoplasm</keyword>
<keyword evidence="9 14" id="KW-0540">Nuclease</keyword>
<feature type="binding site" evidence="14 15">
    <location>
        <position position="7"/>
    </location>
    <ligand>
        <name>a divalent metal cation</name>
        <dbReference type="ChEBI" id="CHEBI:60240"/>
    </ligand>
</feature>
<evidence type="ECO:0000256" key="9">
    <source>
        <dbReference type="ARBA" id="ARBA00022722"/>
    </source>
</evidence>
<dbReference type="InterPro" id="IPR024567">
    <property type="entry name" value="RNase_HII/HIII_dom"/>
</dbReference>
<evidence type="ECO:0000313" key="18">
    <source>
        <dbReference type="EMBL" id="RAO79286.1"/>
    </source>
</evidence>
<evidence type="ECO:0000256" key="16">
    <source>
        <dbReference type="RuleBase" id="RU003515"/>
    </source>
</evidence>
<dbReference type="CDD" id="cd07180">
    <property type="entry name" value="RNase_HII_archaea_like"/>
    <property type="match status" value="1"/>
</dbReference>
<dbReference type="InterPro" id="IPR004649">
    <property type="entry name" value="RNase_H2_suA"/>
</dbReference>
<comment type="function">
    <text evidence="3 14 16">Endonuclease that specifically degrades the RNA of RNA-DNA hybrids.</text>
</comment>
<evidence type="ECO:0000256" key="10">
    <source>
        <dbReference type="ARBA" id="ARBA00022723"/>
    </source>
</evidence>
<comment type="similarity">
    <text evidence="5 14 16">Belongs to the RNase HII family.</text>
</comment>
<protein>
    <recommendedName>
        <fullName evidence="7 14">Ribonuclease HII</fullName>
        <shortName evidence="14">RNase HII</shortName>
        <ecNumber evidence="6 14">3.1.26.4</ecNumber>
    </recommendedName>
</protein>
<organism evidence="18 19">
    <name type="scientific">Methanothermobacter tenebrarum</name>
    <dbReference type="NCBI Taxonomy" id="680118"/>
    <lineage>
        <taxon>Archaea</taxon>
        <taxon>Methanobacteriati</taxon>
        <taxon>Methanobacteriota</taxon>
        <taxon>Methanomada group</taxon>
        <taxon>Methanobacteria</taxon>
        <taxon>Methanobacteriales</taxon>
        <taxon>Methanobacteriaceae</taxon>
        <taxon>Methanothermobacter</taxon>
    </lineage>
</organism>
<dbReference type="InterPro" id="IPR020787">
    <property type="entry name" value="RNase_HII_arc"/>
</dbReference>
<proteinExistence type="inferred from homology"/>
<dbReference type="RefSeq" id="WP_112093575.1">
    <property type="nucleotide sequence ID" value="NZ_QLOE01000003.1"/>
</dbReference>
<dbReference type="EC" id="3.1.26.4" evidence="6 14"/>
<keyword evidence="19" id="KW-1185">Reference proteome</keyword>
<sequence length="211" mass="24353">MKILGIDEAGRGPVIGPLIIAGVMLPQEKIKILEKLQVKDSKKLTPRKRTYLAKKIKKISKYYITKIDAPEIDKLRQEGVNLNEIEKRAIVDIINKARPDHAIIDSVDIKPQRFEKEIKKLIKYKISIKAEHGADTKYPIVSAASILAKDQREQEIEKIKRKYKIEFGSGYPNDPLTKKFLSKLEHDKLPDFIRKSWATIKNMQKNWGVLR</sequence>
<evidence type="ECO:0000256" key="4">
    <source>
        <dbReference type="ARBA" id="ARBA00004496"/>
    </source>
</evidence>
<comment type="catalytic activity">
    <reaction evidence="1 14 15 16">
        <text>Endonucleolytic cleavage to 5'-phosphomonoester.</text>
        <dbReference type="EC" id="3.1.26.4"/>
    </reaction>
</comment>
<feature type="binding site" evidence="14 15">
    <location>
        <position position="8"/>
    </location>
    <ligand>
        <name>a divalent metal cation</name>
        <dbReference type="ChEBI" id="CHEBI:60240"/>
    </ligand>
</feature>
<dbReference type="InterPro" id="IPR023160">
    <property type="entry name" value="RNase_HII_hlx-loop-hlx_cap_dom"/>
</dbReference>
<dbReference type="GO" id="GO:0003723">
    <property type="term" value="F:RNA binding"/>
    <property type="evidence" value="ECO:0007669"/>
    <property type="project" value="UniProtKB-UniRule"/>
</dbReference>
<dbReference type="OrthoDB" id="33866at2157"/>
<dbReference type="Pfam" id="PF01351">
    <property type="entry name" value="RNase_HII"/>
    <property type="match status" value="1"/>
</dbReference>
<comment type="cofactor">
    <cofactor evidence="2">
        <name>Mg(2+)</name>
        <dbReference type="ChEBI" id="CHEBI:18420"/>
    </cofactor>
</comment>
<dbReference type="AlphaFoldDB" id="A0A328PI00"/>
<evidence type="ECO:0000256" key="2">
    <source>
        <dbReference type="ARBA" id="ARBA00001946"/>
    </source>
</evidence>
<dbReference type="GO" id="GO:0004523">
    <property type="term" value="F:RNA-DNA hybrid ribonuclease activity"/>
    <property type="evidence" value="ECO:0007669"/>
    <property type="project" value="UniProtKB-UniRule"/>
</dbReference>
<keyword evidence="10 14" id="KW-0479">Metal-binding</keyword>
<feature type="binding site" evidence="14 15">
    <location>
        <position position="105"/>
    </location>
    <ligand>
        <name>a divalent metal cation</name>
        <dbReference type="ChEBI" id="CHEBI:60240"/>
    </ligand>
</feature>
<keyword evidence="13 14" id="KW-0464">Manganese</keyword>
<dbReference type="GO" id="GO:0006298">
    <property type="term" value="P:mismatch repair"/>
    <property type="evidence" value="ECO:0007669"/>
    <property type="project" value="TreeGrafter"/>
</dbReference>